<dbReference type="GO" id="GO:0022857">
    <property type="term" value="F:transmembrane transporter activity"/>
    <property type="evidence" value="ECO:0007669"/>
    <property type="project" value="TreeGrafter"/>
</dbReference>
<dbReference type="PANTHER" id="PTHR30572">
    <property type="entry name" value="MEMBRANE COMPONENT OF TRANSPORTER-RELATED"/>
    <property type="match status" value="1"/>
</dbReference>
<feature type="transmembrane region" description="Helical" evidence="6">
    <location>
        <begin position="350"/>
        <end position="368"/>
    </location>
</feature>
<dbReference type="RefSeq" id="WP_108688311.1">
    <property type="nucleotide sequence ID" value="NZ_QCYK01000002.1"/>
</dbReference>
<evidence type="ECO:0000256" key="6">
    <source>
        <dbReference type="SAM" id="Phobius"/>
    </source>
</evidence>
<dbReference type="InterPro" id="IPR025857">
    <property type="entry name" value="MacB_PCD"/>
</dbReference>
<accession>A0A2T7BJL9</accession>
<organism evidence="9 10">
    <name type="scientific">Chitinophaga parva</name>
    <dbReference type="NCBI Taxonomy" id="2169414"/>
    <lineage>
        <taxon>Bacteria</taxon>
        <taxon>Pseudomonadati</taxon>
        <taxon>Bacteroidota</taxon>
        <taxon>Chitinophagia</taxon>
        <taxon>Chitinophagales</taxon>
        <taxon>Chitinophagaceae</taxon>
        <taxon>Chitinophaga</taxon>
    </lineage>
</organism>
<dbReference type="AlphaFoldDB" id="A0A2T7BJL9"/>
<evidence type="ECO:0000259" key="8">
    <source>
        <dbReference type="Pfam" id="PF12704"/>
    </source>
</evidence>
<feature type="transmembrane region" description="Helical" evidence="6">
    <location>
        <begin position="771"/>
        <end position="790"/>
    </location>
</feature>
<comment type="caution">
    <text evidence="9">The sequence shown here is derived from an EMBL/GenBank/DDBJ whole genome shotgun (WGS) entry which is preliminary data.</text>
</comment>
<evidence type="ECO:0000313" key="10">
    <source>
        <dbReference type="Proteomes" id="UP000244450"/>
    </source>
</evidence>
<sequence>MFRNYIKLTLRNLWRNKIFSAINILGLSLGIAICLLIMLFIRQEWSYDRFHKNADNIVRVIFKGTVNGQLMKEANVMPPTAQTLLEHFPEVQAATRLRRGSVILRLADNASKEDHFTYADPNFFRFFTFPLLEGNAGQVLQEPNTIVITRAIAHKYFGDADPIGKVLTTSDGMNNFRVTGVMQDMPVNSHFHFDLVASMTGNPDAKSTSWMDSGFFTYLQLKPGTDYKELEAKLPHIVDDYIGPQFLASMGYSLSDYRRQGNDVGLYLQPLTSIHLHSDLAPATELEPNGDIRYLYIFGAVAVFMLLIACINFMNLSTAGATKRAREVGVRKVLGSDRAGLIRQFLSESLVLTFISMIIAVVLLYVALPGFNNLTGKALHFSLLSEPYLVPGLLLFGLCTGLFAGSYPAFMLSSFTAARVLKGSAVVGKQGFTLRSGLVVFQFFVSITLIVSTVVVYRQLEYIQHKKLGYDKNQVLIIQDTYLLGAQQEAFYQSLLHDARVQSVSNSAYLPAGASNNNNFFVYTTEKTQQTKALRYYVDDNYIATMGMQMAMGRNFSRQFGTDSAAAILNETAVKALRLQGNPIGQLVNRSVERSTDINQYHIIGVVKDFHFRSMHEAISPLIMTLSPLNGSLIVKIRTSDVHGLVASLEQQWKAAHPPAPFVYSFLDDRFKETYNAELKTSRTLGIFACLTILVACLGLFGLATFTAEQRTKEIGVRKVMGANVPDIVALLSKDFLKLVLVANVLALPLAWYVMRLWLQDYAYHTSMNVWIFFAAAALAVLVALVAVGFQSVKAAMVNPVKSLRNP</sequence>
<keyword evidence="4 6" id="KW-1133">Transmembrane helix</keyword>
<feature type="transmembrane region" description="Helical" evidence="6">
    <location>
        <begin position="432"/>
        <end position="457"/>
    </location>
</feature>
<dbReference type="EMBL" id="QCYK01000002">
    <property type="protein sequence ID" value="PUZ26475.1"/>
    <property type="molecule type" value="Genomic_DNA"/>
</dbReference>
<feature type="transmembrane region" description="Helical" evidence="6">
    <location>
        <begin position="294"/>
        <end position="316"/>
    </location>
</feature>
<feature type="transmembrane region" description="Helical" evidence="6">
    <location>
        <begin position="739"/>
        <end position="759"/>
    </location>
</feature>
<name>A0A2T7BJL9_9BACT</name>
<dbReference type="GO" id="GO:0051301">
    <property type="term" value="P:cell division"/>
    <property type="evidence" value="ECO:0007669"/>
    <property type="project" value="UniProtKB-KW"/>
</dbReference>
<evidence type="ECO:0000256" key="1">
    <source>
        <dbReference type="ARBA" id="ARBA00004651"/>
    </source>
</evidence>
<gene>
    <name evidence="9" type="ORF">DCC81_18330</name>
</gene>
<reference evidence="9 10" key="1">
    <citation type="submission" date="2018-04" db="EMBL/GenBank/DDBJ databases">
        <title>Chitinophaga fuyangensis sp. nov., isolated from soil in a chemical factory.</title>
        <authorList>
            <person name="Chen K."/>
        </authorList>
    </citation>
    <scope>NUCLEOTIDE SEQUENCE [LARGE SCALE GENOMIC DNA]</scope>
    <source>
        <strain evidence="9 10">LY-1</strain>
    </source>
</reference>
<feature type="domain" description="MacB-like periplasmic core" evidence="8">
    <location>
        <begin position="20"/>
        <end position="235"/>
    </location>
</feature>
<feature type="transmembrane region" description="Helical" evidence="6">
    <location>
        <begin position="21"/>
        <end position="41"/>
    </location>
</feature>
<evidence type="ECO:0000313" key="9">
    <source>
        <dbReference type="EMBL" id="PUZ26475.1"/>
    </source>
</evidence>
<keyword evidence="5 6" id="KW-0472">Membrane</keyword>
<dbReference type="PANTHER" id="PTHR30572:SF18">
    <property type="entry name" value="ABC-TYPE MACROLIDE FAMILY EXPORT SYSTEM PERMEASE COMPONENT 2"/>
    <property type="match status" value="1"/>
</dbReference>
<keyword evidence="9" id="KW-0132">Cell division</keyword>
<dbReference type="Proteomes" id="UP000244450">
    <property type="component" value="Unassembled WGS sequence"/>
</dbReference>
<feature type="domain" description="ABC3 transporter permease C-terminal" evidence="7">
    <location>
        <begin position="300"/>
        <end position="414"/>
    </location>
</feature>
<evidence type="ECO:0000256" key="4">
    <source>
        <dbReference type="ARBA" id="ARBA00022989"/>
    </source>
</evidence>
<feature type="transmembrane region" description="Helical" evidence="6">
    <location>
        <begin position="388"/>
        <end position="412"/>
    </location>
</feature>
<keyword evidence="9" id="KW-0131">Cell cycle</keyword>
<dbReference type="Pfam" id="PF12704">
    <property type="entry name" value="MacB_PCD"/>
    <property type="match status" value="1"/>
</dbReference>
<dbReference type="InterPro" id="IPR050250">
    <property type="entry name" value="Macrolide_Exporter_MacB"/>
</dbReference>
<comment type="subcellular location">
    <subcellularLocation>
        <location evidence="1">Cell membrane</location>
        <topology evidence="1">Multi-pass membrane protein</topology>
    </subcellularLocation>
</comment>
<evidence type="ECO:0000256" key="5">
    <source>
        <dbReference type="ARBA" id="ARBA00023136"/>
    </source>
</evidence>
<proteinExistence type="predicted"/>
<dbReference type="Pfam" id="PF02687">
    <property type="entry name" value="FtsX"/>
    <property type="match status" value="2"/>
</dbReference>
<protein>
    <submittedName>
        <fullName evidence="9">Cell division protein FtsX</fullName>
    </submittedName>
</protein>
<dbReference type="InterPro" id="IPR003838">
    <property type="entry name" value="ABC3_permease_C"/>
</dbReference>
<dbReference type="OrthoDB" id="5933722at2"/>
<dbReference type="GO" id="GO:0005886">
    <property type="term" value="C:plasma membrane"/>
    <property type="evidence" value="ECO:0007669"/>
    <property type="project" value="UniProtKB-SubCell"/>
</dbReference>
<keyword evidence="2" id="KW-1003">Cell membrane</keyword>
<evidence type="ECO:0000256" key="2">
    <source>
        <dbReference type="ARBA" id="ARBA00022475"/>
    </source>
</evidence>
<feature type="domain" description="ABC3 transporter permease C-terminal" evidence="7">
    <location>
        <begin position="687"/>
        <end position="798"/>
    </location>
</feature>
<evidence type="ECO:0000259" key="7">
    <source>
        <dbReference type="Pfam" id="PF02687"/>
    </source>
</evidence>
<keyword evidence="3 6" id="KW-0812">Transmembrane</keyword>
<evidence type="ECO:0000256" key="3">
    <source>
        <dbReference type="ARBA" id="ARBA00022692"/>
    </source>
</evidence>
<feature type="transmembrane region" description="Helical" evidence="6">
    <location>
        <begin position="685"/>
        <end position="708"/>
    </location>
</feature>
<keyword evidence="10" id="KW-1185">Reference proteome</keyword>